<dbReference type="Pfam" id="PF14345">
    <property type="entry name" value="GDYXXLXY"/>
    <property type="match status" value="1"/>
</dbReference>
<proteinExistence type="predicted"/>
<dbReference type="AlphaFoldDB" id="A0A073KQE7"/>
<organism evidence="1 2">
    <name type="scientific">Shewanella xiamenensis</name>
    <dbReference type="NCBI Taxonomy" id="332186"/>
    <lineage>
        <taxon>Bacteria</taxon>
        <taxon>Pseudomonadati</taxon>
        <taxon>Pseudomonadota</taxon>
        <taxon>Gammaproteobacteria</taxon>
        <taxon>Alteromonadales</taxon>
        <taxon>Shewanellaceae</taxon>
        <taxon>Shewanella</taxon>
    </lineage>
</organism>
<protein>
    <submittedName>
        <fullName evidence="1">GDYXXLXY domain-containing protein</fullName>
    </submittedName>
</protein>
<dbReference type="GeneID" id="75189279"/>
<evidence type="ECO:0000313" key="2">
    <source>
        <dbReference type="Proteomes" id="UP001187859"/>
    </source>
</evidence>
<comment type="caution">
    <text evidence="1">The sequence shown here is derived from an EMBL/GenBank/DDBJ whole genome shotgun (WGS) entry which is preliminary data.</text>
</comment>
<evidence type="ECO:0000313" key="1">
    <source>
        <dbReference type="EMBL" id="MDV5389780.1"/>
    </source>
</evidence>
<dbReference type="Proteomes" id="UP001187859">
    <property type="component" value="Unassembled WGS sequence"/>
</dbReference>
<dbReference type="OrthoDB" id="4868247at2"/>
<accession>A0A073KQE7</accession>
<name>A0A073KQE7_9GAMM</name>
<sequence length="171" mass="19377">MGTAMLYLANSHRRVLLLVVVTVVALLTMVNWRIAQFEQLLQDGKVVRFALAPVDPRSIMQGDYMALEYAIAQEVRAALPEGMTQGQLLLTLDSQKVAHFVGIYRDQPKAADQLTVDFRLRNHRVKLASNSFFFEEGQADHFSQAKYGEFRVSERGELLLVTLLDEQLQPL</sequence>
<gene>
    <name evidence="1" type="ORF">QM089_05755</name>
</gene>
<dbReference type="InterPro" id="IPR025833">
    <property type="entry name" value="GDYXXLXY"/>
</dbReference>
<dbReference type="RefSeq" id="WP_037417311.1">
    <property type="nucleotide sequence ID" value="NZ_AP025014.1"/>
</dbReference>
<reference evidence="1" key="1">
    <citation type="submission" date="2023-05" db="EMBL/GenBank/DDBJ databases">
        <title>Colonisation of extended spectrum b-lactamase- and carbapenemase-producing bacteria on hospital surfaces from low- and middle-income countries.</title>
        <authorList>
            <person name="Nieto-Rosado M."/>
            <person name="Sands K."/>
            <person name="Iregbu K."/>
            <person name="Zahra R."/>
            <person name="Mazarati J.B."/>
            <person name="Mehtar S."/>
            <person name="Barnards-Group B."/>
            <person name="Walsh T.R."/>
        </authorList>
    </citation>
    <scope>NUCLEOTIDE SEQUENCE</scope>
    <source>
        <strain evidence="1">PP-E493</strain>
    </source>
</reference>
<dbReference type="EMBL" id="JASGOQ010000001">
    <property type="protein sequence ID" value="MDV5389780.1"/>
    <property type="molecule type" value="Genomic_DNA"/>
</dbReference>